<dbReference type="OrthoDB" id="7346411at2"/>
<organism evidence="1 2">
    <name type="scientific">Magnetospirillum moscoviense</name>
    <dbReference type="NCBI Taxonomy" id="1437059"/>
    <lineage>
        <taxon>Bacteria</taxon>
        <taxon>Pseudomonadati</taxon>
        <taxon>Pseudomonadota</taxon>
        <taxon>Alphaproteobacteria</taxon>
        <taxon>Rhodospirillales</taxon>
        <taxon>Rhodospirillaceae</taxon>
        <taxon>Magnetospirillum</taxon>
    </lineage>
</organism>
<evidence type="ECO:0000313" key="2">
    <source>
        <dbReference type="Proteomes" id="UP000078543"/>
    </source>
</evidence>
<name>A0A178MZI2_9PROT</name>
<protein>
    <submittedName>
        <fullName evidence="1">Uncharacterized protein</fullName>
    </submittedName>
</protein>
<comment type="caution">
    <text evidence="1">The sequence shown here is derived from an EMBL/GenBank/DDBJ whole genome shotgun (WGS) entry which is preliminary data.</text>
</comment>
<proteinExistence type="predicted"/>
<dbReference type="EMBL" id="LWQU01000016">
    <property type="protein sequence ID" value="OAN66040.1"/>
    <property type="molecule type" value="Genomic_DNA"/>
</dbReference>
<evidence type="ECO:0000313" key="1">
    <source>
        <dbReference type="EMBL" id="OAN66040.1"/>
    </source>
</evidence>
<reference evidence="1 2" key="1">
    <citation type="submission" date="2016-04" db="EMBL/GenBank/DDBJ databases">
        <title>Draft genome sequence of freshwater magnetotactic bacteria Magnetospirillum marisnigri SP-1 and Magnetospirillum moscoviense BB-1.</title>
        <authorList>
            <person name="Koziaeva V."/>
            <person name="Dziuba M.V."/>
            <person name="Ivanov T.M."/>
            <person name="Kuznetsov B."/>
            <person name="Grouzdev D.S."/>
        </authorList>
    </citation>
    <scope>NUCLEOTIDE SEQUENCE [LARGE SCALE GENOMIC DNA]</scope>
    <source>
        <strain evidence="1 2">BB-1</strain>
    </source>
</reference>
<keyword evidence="2" id="KW-1185">Reference proteome</keyword>
<accession>A0A178MZI2</accession>
<dbReference type="AlphaFoldDB" id="A0A178MZI2"/>
<dbReference type="STRING" id="1437059.A6A05_18590"/>
<dbReference type="Proteomes" id="UP000078543">
    <property type="component" value="Unassembled WGS sequence"/>
</dbReference>
<sequence>MDLFQLMAKDDDLKAKAFERLKGIVALYDADDDAQQDEAMTRAINFCGMEWDGYRPGIEALIAHLEPSLSEAALVARLREEAAQPGAMIRAAREARSAAKRLPPECESVVARYGSLEAALGPTPWEQVFIDSAKPLVKDSGPHAPILGWNDLQSPVCAAIQKALSSECPLPETIADARAEVLTWEDRARELAILATISEGAALPTACLARMGIALAFWRSELPVCNQADFEARLDYWTNRGGDISGYGVLARDFHRLAEQGGIKPAGAETTKDRCRRLKAANPGWSLARIAQEVGISRQAVHKHLKAL</sequence>
<dbReference type="RefSeq" id="WP_068496585.1">
    <property type="nucleotide sequence ID" value="NZ_LWQU01000016.1"/>
</dbReference>
<gene>
    <name evidence="1" type="ORF">A6A05_18590</name>
</gene>